<dbReference type="GO" id="GO:0006178">
    <property type="term" value="P:guanine salvage"/>
    <property type="evidence" value="ECO:0007669"/>
    <property type="project" value="TreeGrafter"/>
</dbReference>
<evidence type="ECO:0000256" key="6">
    <source>
        <dbReference type="ARBA" id="ARBA00008391"/>
    </source>
</evidence>
<dbReference type="GO" id="GO:0032263">
    <property type="term" value="P:GMP salvage"/>
    <property type="evidence" value="ECO:0007669"/>
    <property type="project" value="TreeGrafter"/>
</dbReference>
<keyword evidence="11 16" id="KW-0660">Purine salvage</keyword>
<comment type="function">
    <text evidence="2">Purine salvage pathway enzyme that catalyzes the transfer of the ribosyl-5-phosphate group from 5-phospho-alpha-D-ribose 1-diphosphate (PRPP) to the N9 position of the 6-oxopurines hypoxanthine and guanine to form the corresponding ribonucleotides IMP (inosine 5'-monophosphate) and GMP (guanosine 5'-monophosphate), with the release of PPi.</text>
</comment>
<keyword evidence="12 16" id="KW-0547">Nucleotide-binding</keyword>
<evidence type="ECO:0000256" key="13">
    <source>
        <dbReference type="ARBA" id="ARBA00022842"/>
    </source>
</evidence>
<dbReference type="GO" id="GO:0046100">
    <property type="term" value="P:hypoxanthine metabolic process"/>
    <property type="evidence" value="ECO:0007669"/>
    <property type="project" value="TreeGrafter"/>
</dbReference>
<proteinExistence type="inferred from homology"/>
<dbReference type="Pfam" id="PF00156">
    <property type="entry name" value="Pribosyltran"/>
    <property type="match status" value="1"/>
</dbReference>
<keyword evidence="8 16" id="KW-0328">Glycosyltransferase</keyword>
<dbReference type="SUPFAM" id="SSF53271">
    <property type="entry name" value="PRTase-like"/>
    <property type="match status" value="1"/>
</dbReference>
<dbReference type="FunFam" id="3.40.50.2020:FF:000006">
    <property type="entry name" value="Hypoxanthine phosphoribosyltransferase"/>
    <property type="match status" value="1"/>
</dbReference>
<evidence type="ECO:0000256" key="5">
    <source>
        <dbReference type="ARBA" id="ARBA00004676"/>
    </source>
</evidence>
<dbReference type="GO" id="GO:0052657">
    <property type="term" value="F:guanine phosphoribosyltransferase activity"/>
    <property type="evidence" value="ECO:0007669"/>
    <property type="project" value="RHEA"/>
</dbReference>
<dbReference type="eggNOG" id="COG0634">
    <property type="taxonomic scope" value="Bacteria"/>
</dbReference>
<gene>
    <name evidence="18" type="primary">hpt</name>
    <name evidence="18" type="ORF">HMPREF9225_1422</name>
</gene>
<dbReference type="GO" id="GO:0000287">
    <property type="term" value="F:magnesium ion binding"/>
    <property type="evidence" value="ECO:0007669"/>
    <property type="project" value="TreeGrafter"/>
</dbReference>
<evidence type="ECO:0000256" key="16">
    <source>
        <dbReference type="RuleBase" id="RU364099"/>
    </source>
</evidence>
<dbReference type="Gene3D" id="3.40.50.2020">
    <property type="match status" value="1"/>
</dbReference>
<evidence type="ECO:0000313" key="18">
    <source>
        <dbReference type="EMBL" id="EFM24851.1"/>
    </source>
</evidence>
<dbReference type="UniPathway" id="UPA00591">
    <property type="reaction ID" value="UER00648"/>
</dbReference>
<comment type="subcellular location">
    <subcellularLocation>
        <location evidence="3 16">Cytoplasm</location>
    </subcellularLocation>
</comment>
<dbReference type="HOGENOM" id="CLU_073615_0_0_9"/>
<evidence type="ECO:0000256" key="1">
    <source>
        <dbReference type="ARBA" id="ARBA00001946"/>
    </source>
</evidence>
<dbReference type="NCBIfam" id="TIGR01203">
    <property type="entry name" value="HGPRTase"/>
    <property type="match status" value="1"/>
</dbReference>
<evidence type="ECO:0000256" key="8">
    <source>
        <dbReference type="ARBA" id="ARBA00022676"/>
    </source>
</evidence>
<keyword evidence="10 16" id="KW-0479">Metal-binding</keyword>
<comment type="catalytic activity">
    <reaction evidence="14">
        <text>GMP + diphosphate = guanine + 5-phospho-alpha-D-ribose 1-diphosphate</text>
        <dbReference type="Rhea" id="RHEA:25424"/>
        <dbReference type="ChEBI" id="CHEBI:16235"/>
        <dbReference type="ChEBI" id="CHEBI:33019"/>
        <dbReference type="ChEBI" id="CHEBI:58017"/>
        <dbReference type="ChEBI" id="CHEBI:58115"/>
        <dbReference type="EC" id="2.4.2.8"/>
    </reaction>
    <physiologicalReaction direction="right-to-left" evidence="14">
        <dbReference type="Rhea" id="RHEA:25426"/>
    </physiologicalReaction>
</comment>
<accession>E0NMN3</accession>
<comment type="pathway">
    <text evidence="4 16">Purine metabolism; IMP biosynthesis via salvage pathway; IMP from hypoxanthine: step 1/1.</text>
</comment>
<protein>
    <recommendedName>
        <fullName evidence="16">Hypoxanthine phosphoribosyltransferase</fullName>
        <ecNumber evidence="16">2.4.2.8</ecNumber>
    </recommendedName>
</protein>
<feature type="domain" description="Phosphoribosyltransferase" evidence="17">
    <location>
        <begin position="24"/>
        <end position="168"/>
    </location>
</feature>
<keyword evidence="9 16" id="KW-0808">Transferase</keyword>
<dbReference type="GO" id="GO:0006166">
    <property type="term" value="P:purine ribonucleoside salvage"/>
    <property type="evidence" value="ECO:0007669"/>
    <property type="project" value="UniProtKB-KW"/>
</dbReference>
<comment type="caution">
    <text evidence="18">The sequence shown here is derived from an EMBL/GenBank/DDBJ whole genome shotgun (WGS) entry which is preliminary data.</text>
</comment>
<comment type="catalytic activity">
    <reaction evidence="15">
        <text>IMP + diphosphate = hypoxanthine + 5-phospho-alpha-D-ribose 1-diphosphate</text>
        <dbReference type="Rhea" id="RHEA:17973"/>
        <dbReference type="ChEBI" id="CHEBI:17368"/>
        <dbReference type="ChEBI" id="CHEBI:33019"/>
        <dbReference type="ChEBI" id="CHEBI:58017"/>
        <dbReference type="ChEBI" id="CHEBI:58053"/>
        <dbReference type="EC" id="2.4.2.8"/>
    </reaction>
    <physiologicalReaction direction="right-to-left" evidence="15">
        <dbReference type="Rhea" id="RHEA:17975"/>
    </physiologicalReaction>
</comment>
<comment type="pathway">
    <text evidence="5">Purine metabolism; GMP biosynthesis via salvage pathway; GMP from guanine: step 1/1.</text>
</comment>
<evidence type="ECO:0000256" key="4">
    <source>
        <dbReference type="ARBA" id="ARBA00004669"/>
    </source>
</evidence>
<evidence type="ECO:0000256" key="3">
    <source>
        <dbReference type="ARBA" id="ARBA00004496"/>
    </source>
</evidence>
<dbReference type="CDD" id="cd06223">
    <property type="entry name" value="PRTases_typeI"/>
    <property type="match status" value="1"/>
</dbReference>
<dbReference type="AlphaFoldDB" id="E0NMN3"/>
<evidence type="ECO:0000256" key="11">
    <source>
        <dbReference type="ARBA" id="ARBA00022726"/>
    </source>
</evidence>
<dbReference type="GO" id="GO:0005829">
    <property type="term" value="C:cytosol"/>
    <property type="evidence" value="ECO:0007669"/>
    <property type="project" value="TreeGrafter"/>
</dbReference>
<dbReference type="PANTHER" id="PTHR43340">
    <property type="entry name" value="HYPOXANTHINE-GUANINE PHOSPHORIBOSYLTRANSFERASE"/>
    <property type="match status" value="1"/>
</dbReference>
<dbReference type="EMBL" id="AEEH01000047">
    <property type="protein sequence ID" value="EFM24851.1"/>
    <property type="molecule type" value="Genomic_DNA"/>
</dbReference>
<dbReference type="GO" id="GO:0032264">
    <property type="term" value="P:IMP salvage"/>
    <property type="evidence" value="ECO:0007669"/>
    <property type="project" value="UniProtKB-UniPathway"/>
</dbReference>
<sequence length="187" mass="21251">MKKFGSGGKNMREMIDKILITEDEISKRVAELGKELEKEYGDRELVVIGILKGSVTFMSDLIRHIDKPILVDYMAASSYEGSESTGHIKISKDITVPIKGKDVLIVEDIIDTGNTLSHIIELFKEREARSVKTITLLTKPSRRQKNVEVEYIGFEIPDYFVVGYGLDYNQIGRNLPFVGVLKEEYYK</sequence>
<evidence type="ECO:0000256" key="12">
    <source>
        <dbReference type="ARBA" id="ARBA00022741"/>
    </source>
</evidence>
<dbReference type="Proteomes" id="UP000003280">
    <property type="component" value="Unassembled WGS sequence"/>
</dbReference>
<comment type="cofactor">
    <cofactor evidence="1 16">
        <name>Mg(2+)</name>
        <dbReference type="ChEBI" id="CHEBI:18420"/>
    </cofactor>
</comment>
<evidence type="ECO:0000259" key="17">
    <source>
        <dbReference type="Pfam" id="PF00156"/>
    </source>
</evidence>
<evidence type="ECO:0000256" key="15">
    <source>
        <dbReference type="ARBA" id="ARBA00049402"/>
    </source>
</evidence>
<keyword evidence="13 16" id="KW-0460">Magnesium</keyword>
<comment type="similarity">
    <text evidence="6 16">Belongs to the purine/pyrimidine phosphoribosyltransferase family.</text>
</comment>
<reference evidence="18 19" key="1">
    <citation type="submission" date="2010-07" db="EMBL/GenBank/DDBJ databases">
        <authorList>
            <person name="Muzny D."/>
            <person name="Qin X."/>
            <person name="Deng J."/>
            <person name="Jiang H."/>
            <person name="Liu Y."/>
            <person name="Qu J."/>
            <person name="Song X.-Z."/>
            <person name="Zhang L."/>
            <person name="Thornton R."/>
            <person name="Coyle M."/>
            <person name="Francisco L."/>
            <person name="Jackson L."/>
            <person name="Javaid M."/>
            <person name="Korchina V."/>
            <person name="Kovar C."/>
            <person name="Mata R."/>
            <person name="Mathew T."/>
            <person name="Ngo R."/>
            <person name="Nguyen L."/>
            <person name="Nguyen N."/>
            <person name="Okwuonu G."/>
            <person name="Ongeri F."/>
            <person name="Pham C."/>
            <person name="Simmons D."/>
            <person name="Wilczek-Boney K."/>
            <person name="Hale W."/>
            <person name="Jakkamsetti A."/>
            <person name="Pham P."/>
            <person name="Ruth R."/>
            <person name="San Lucas F."/>
            <person name="Warren J."/>
            <person name="Zhang J."/>
            <person name="Zhao Z."/>
            <person name="Zhou C."/>
            <person name="Zhu D."/>
            <person name="Lee S."/>
            <person name="Bess C."/>
            <person name="Blankenburg K."/>
            <person name="Forbes L."/>
            <person name="Fu Q."/>
            <person name="Gubbala S."/>
            <person name="Hirani K."/>
            <person name="Jayaseelan J.C."/>
            <person name="Lara F."/>
            <person name="Munidasa M."/>
            <person name="Palculict T."/>
            <person name="Patil S."/>
            <person name="Pu L.-L."/>
            <person name="Saada N."/>
            <person name="Tang L."/>
            <person name="Weissenberger G."/>
            <person name="Zhu Y."/>
            <person name="Hemphill L."/>
            <person name="Shang Y."/>
            <person name="Youmans B."/>
            <person name="Ayvaz T."/>
            <person name="Ross M."/>
            <person name="Santibanez J."/>
            <person name="Aqrawi P."/>
            <person name="Gross S."/>
            <person name="Joshi V."/>
            <person name="Fowler G."/>
            <person name="Nazareth L."/>
            <person name="Reid J."/>
            <person name="Worley K."/>
            <person name="Petrosino J."/>
            <person name="Highlander S."/>
            <person name="Gibbs R."/>
        </authorList>
    </citation>
    <scope>NUCLEOTIDE SEQUENCE [LARGE SCALE GENOMIC DNA]</scope>
    <source>
        <strain evidence="18 19">ATCC BAA-1640</strain>
    </source>
</reference>
<dbReference type="PANTHER" id="PTHR43340:SF1">
    <property type="entry name" value="HYPOXANTHINE PHOSPHORIBOSYLTRANSFERASE"/>
    <property type="match status" value="1"/>
</dbReference>
<name>E0NMN3_9FIRM</name>
<evidence type="ECO:0000256" key="2">
    <source>
        <dbReference type="ARBA" id="ARBA00002049"/>
    </source>
</evidence>
<dbReference type="InterPro" id="IPR000836">
    <property type="entry name" value="PRTase_dom"/>
</dbReference>
<evidence type="ECO:0000256" key="7">
    <source>
        <dbReference type="ARBA" id="ARBA00022490"/>
    </source>
</evidence>
<dbReference type="GO" id="GO:0000166">
    <property type="term" value="F:nucleotide binding"/>
    <property type="evidence" value="ECO:0007669"/>
    <property type="project" value="UniProtKB-KW"/>
</dbReference>
<dbReference type="InterPro" id="IPR029057">
    <property type="entry name" value="PRTase-like"/>
</dbReference>
<keyword evidence="7 16" id="KW-0963">Cytoplasm</keyword>
<evidence type="ECO:0000256" key="9">
    <source>
        <dbReference type="ARBA" id="ARBA00022679"/>
    </source>
</evidence>
<dbReference type="STRING" id="862517.HMPREF9225_1422"/>
<dbReference type="InterPro" id="IPR005904">
    <property type="entry name" value="Hxn_phspho_trans"/>
</dbReference>
<dbReference type="GO" id="GO:0004422">
    <property type="term" value="F:hypoxanthine phosphoribosyltransferase activity"/>
    <property type="evidence" value="ECO:0007669"/>
    <property type="project" value="InterPro"/>
</dbReference>
<dbReference type="InterPro" id="IPR050408">
    <property type="entry name" value="HGPRT"/>
</dbReference>
<evidence type="ECO:0000256" key="10">
    <source>
        <dbReference type="ARBA" id="ARBA00022723"/>
    </source>
</evidence>
<evidence type="ECO:0000313" key="19">
    <source>
        <dbReference type="Proteomes" id="UP000003280"/>
    </source>
</evidence>
<dbReference type="EC" id="2.4.2.8" evidence="16"/>
<organism evidence="18 19">
    <name type="scientific">Peptoniphilus duerdenii ATCC BAA-1640</name>
    <dbReference type="NCBI Taxonomy" id="862517"/>
    <lineage>
        <taxon>Bacteria</taxon>
        <taxon>Bacillati</taxon>
        <taxon>Bacillota</taxon>
        <taxon>Tissierellia</taxon>
        <taxon>Tissierellales</taxon>
        <taxon>Peptoniphilaceae</taxon>
        <taxon>Peptoniphilus</taxon>
    </lineage>
</organism>
<keyword evidence="19" id="KW-1185">Reference proteome</keyword>
<evidence type="ECO:0000256" key="14">
    <source>
        <dbReference type="ARBA" id="ARBA00048811"/>
    </source>
</evidence>